<keyword evidence="1" id="KW-1133">Transmembrane helix</keyword>
<feature type="non-terminal residue" evidence="2">
    <location>
        <position position="160"/>
    </location>
</feature>
<dbReference type="GO" id="GO:1902004">
    <property type="term" value="P:positive regulation of amyloid-beta formation"/>
    <property type="evidence" value="ECO:0007669"/>
    <property type="project" value="TreeGrafter"/>
</dbReference>
<sequence>RSKGTHQNLSDCQDVEYFISMIHHAKTLHGCVSNIPKDIAIQKRLVFSWLGSYLIVMLPGYFIHLLNVSPNFEPCHHILLHDSQIQQSSTSNLQQSLSSVKVNQKERERLQAHFEKSNSTHLNVDILNTTPTSLYVIPIFSDLCLTMKTLLPCQSYVRES</sequence>
<dbReference type="EMBL" id="HACG01011560">
    <property type="protein sequence ID" value="CEK58425.1"/>
    <property type="molecule type" value="Transcribed_RNA"/>
</dbReference>
<dbReference type="InterPro" id="IPR026172">
    <property type="entry name" value="GSAP_fam"/>
</dbReference>
<proteinExistence type="predicted"/>
<evidence type="ECO:0000256" key="1">
    <source>
        <dbReference type="SAM" id="Phobius"/>
    </source>
</evidence>
<organism evidence="2">
    <name type="scientific">Arion vulgaris</name>
    <dbReference type="NCBI Taxonomy" id="1028688"/>
    <lineage>
        <taxon>Eukaryota</taxon>
        <taxon>Metazoa</taxon>
        <taxon>Spiralia</taxon>
        <taxon>Lophotrochozoa</taxon>
        <taxon>Mollusca</taxon>
        <taxon>Gastropoda</taxon>
        <taxon>Heterobranchia</taxon>
        <taxon>Euthyneura</taxon>
        <taxon>Panpulmonata</taxon>
        <taxon>Eupulmonata</taxon>
        <taxon>Stylommatophora</taxon>
        <taxon>Helicina</taxon>
        <taxon>Arionoidea</taxon>
        <taxon>Arionidae</taxon>
        <taxon>Arion</taxon>
    </lineage>
</organism>
<reference evidence="2" key="1">
    <citation type="submission" date="2014-12" db="EMBL/GenBank/DDBJ databases">
        <title>Insight into the proteome of Arion vulgaris.</title>
        <authorList>
            <person name="Aradska J."/>
            <person name="Bulat T."/>
            <person name="Smidak R."/>
            <person name="Sarate P."/>
            <person name="Gangsoo J."/>
            <person name="Sialana F."/>
            <person name="Bilban M."/>
            <person name="Lubec G."/>
        </authorList>
    </citation>
    <scope>NUCLEOTIDE SEQUENCE</scope>
    <source>
        <tissue evidence="2">Skin</tissue>
    </source>
</reference>
<evidence type="ECO:0000313" key="2">
    <source>
        <dbReference type="EMBL" id="CEK58425.1"/>
    </source>
</evidence>
<dbReference type="PANTHER" id="PTHR13630:SF1">
    <property type="entry name" value="GAMMA-SECRETASE-ACTIVATING PROTEIN"/>
    <property type="match status" value="1"/>
</dbReference>
<dbReference type="AlphaFoldDB" id="A0A0B6YSF1"/>
<dbReference type="PANTHER" id="PTHR13630">
    <property type="entry name" value="GAMMA-SECRETASE-ACTIVATING PROTEIN"/>
    <property type="match status" value="1"/>
</dbReference>
<keyword evidence="1" id="KW-0812">Transmembrane</keyword>
<gene>
    <name evidence="2" type="primary">ORF33050</name>
</gene>
<keyword evidence="1" id="KW-0472">Membrane</keyword>
<dbReference type="GO" id="GO:0005802">
    <property type="term" value="C:trans-Golgi network"/>
    <property type="evidence" value="ECO:0007669"/>
    <property type="project" value="TreeGrafter"/>
</dbReference>
<protein>
    <submittedName>
        <fullName evidence="2">Uncharacterized protein</fullName>
    </submittedName>
</protein>
<accession>A0A0B6YSF1</accession>
<name>A0A0B6YSF1_9EUPU</name>
<feature type="transmembrane region" description="Helical" evidence="1">
    <location>
        <begin position="45"/>
        <end position="66"/>
    </location>
</feature>
<feature type="non-terminal residue" evidence="2">
    <location>
        <position position="1"/>
    </location>
</feature>